<dbReference type="FunFam" id="3.40.30.10:FF:000013">
    <property type="entry name" value="Blast:Protein SCO1 homolog, mitochondrial"/>
    <property type="match status" value="1"/>
</dbReference>
<dbReference type="InterPro" id="IPR036249">
    <property type="entry name" value="Thioredoxin-like_sf"/>
</dbReference>
<proteinExistence type="inferred from homology"/>
<dbReference type="EMBL" id="JAABNR010000003">
    <property type="protein sequence ID" value="NBZ86817.1"/>
    <property type="molecule type" value="Genomic_DNA"/>
</dbReference>
<dbReference type="Pfam" id="PF02630">
    <property type="entry name" value="SCO1-SenC"/>
    <property type="match status" value="1"/>
</dbReference>
<comment type="similarity">
    <text evidence="1">Belongs to the SCO1/2 family.</text>
</comment>
<dbReference type="RefSeq" id="WP_168773628.1">
    <property type="nucleotide sequence ID" value="NZ_JAABNR010000003.1"/>
</dbReference>
<dbReference type="Proteomes" id="UP001193501">
    <property type="component" value="Unassembled WGS sequence"/>
</dbReference>
<keyword evidence="3" id="KW-0479">Metal-binding</keyword>
<evidence type="ECO:0000313" key="5">
    <source>
        <dbReference type="EMBL" id="NBZ86817.1"/>
    </source>
</evidence>
<keyword evidence="2 3" id="KW-0186">Copper</keyword>
<evidence type="ECO:0000256" key="1">
    <source>
        <dbReference type="ARBA" id="ARBA00010996"/>
    </source>
</evidence>
<dbReference type="PANTHER" id="PTHR12151">
    <property type="entry name" value="ELECTRON TRANSPORT PROTIN SCO1/SENC FAMILY MEMBER"/>
    <property type="match status" value="1"/>
</dbReference>
<organism evidence="5 6">
    <name type="scientific">Stagnihabitans tardus</name>
    <dbReference type="NCBI Taxonomy" id="2699202"/>
    <lineage>
        <taxon>Bacteria</taxon>
        <taxon>Pseudomonadati</taxon>
        <taxon>Pseudomonadota</taxon>
        <taxon>Alphaproteobacteria</taxon>
        <taxon>Rhodobacterales</taxon>
        <taxon>Paracoccaceae</taxon>
        <taxon>Stagnihabitans</taxon>
    </lineage>
</organism>
<keyword evidence="6" id="KW-1185">Reference proteome</keyword>
<name>A0AAE4Y6L6_9RHOB</name>
<dbReference type="PANTHER" id="PTHR12151:SF25">
    <property type="entry name" value="LINALOOL DEHYDRATASE_ISOMERASE DOMAIN-CONTAINING PROTEIN"/>
    <property type="match status" value="1"/>
</dbReference>
<dbReference type="SUPFAM" id="SSF52833">
    <property type="entry name" value="Thioredoxin-like"/>
    <property type="match status" value="1"/>
</dbReference>
<evidence type="ECO:0000313" key="6">
    <source>
        <dbReference type="Proteomes" id="UP001193501"/>
    </source>
</evidence>
<evidence type="ECO:0000256" key="2">
    <source>
        <dbReference type="ARBA" id="ARBA00023008"/>
    </source>
</evidence>
<evidence type="ECO:0000256" key="4">
    <source>
        <dbReference type="PIRSR" id="PIRSR603782-2"/>
    </source>
</evidence>
<evidence type="ECO:0000256" key="3">
    <source>
        <dbReference type="PIRSR" id="PIRSR603782-1"/>
    </source>
</evidence>
<reference evidence="5" key="1">
    <citation type="submission" date="2020-01" db="EMBL/GenBank/DDBJ databases">
        <authorList>
            <person name="Chen W.-M."/>
        </authorList>
    </citation>
    <scope>NUCLEOTIDE SEQUENCE</scope>
    <source>
        <strain evidence="5">CYK-10</strain>
    </source>
</reference>
<sequence>MRIGSVIAVTAAVGLAAMLGATSYYVLSQKTAGACQGGAVMGAEIGGPLALHDATGKAVTEKEILSGASLVYFGYANCPDVCPIDNARNDEVARLLAEKGITLTPVFISVDPTRDTPEVLADYQAAFDHVRTYTGTEAEVAAATKAWRVYFEINPEELAAYKTDPSGFYAVNHTTMTYLAKPGGQVVAVFQRENTAEEIAQSAPCYLGAA</sequence>
<keyword evidence="4" id="KW-1015">Disulfide bond</keyword>
<comment type="caution">
    <text evidence="5">The sequence shown here is derived from an EMBL/GenBank/DDBJ whole genome shotgun (WGS) entry which is preliminary data.</text>
</comment>
<dbReference type="AlphaFoldDB" id="A0AAE4Y6L6"/>
<dbReference type="InterPro" id="IPR003782">
    <property type="entry name" value="SCO1/SenC"/>
</dbReference>
<dbReference type="CDD" id="cd02968">
    <property type="entry name" value="SCO"/>
    <property type="match status" value="1"/>
</dbReference>
<feature type="disulfide bond" description="Redox-active" evidence="4">
    <location>
        <begin position="78"/>
        <end position="82"/>
    </location>
</feature>
<feature type="binding site" evidence="3">
    <location>
        <position position="173"/>
    </location>
    <ligand>
        <name>Cu cation</name>
        <dbReference type="ChEBI" id="CHEBI:23378"/>
    </ligand>
</feature>
<dbReference type="GO" id="GO:0046872">
    <property type="term" value="F:metal ion binding"/>
    <property type="evidence" value="ECO:0007669"/>
    <property type="project" value="UniProtKB-KW"/>
</dbReference>
<gene>
    <name evidence="5" type="ORF">GV832_04425</name>
</gene>
<feature type="binding site" evidence="3">
    <location>
        <position position="82"/>
    </location>
    <ligand>
        <name>Cu cation</name>
        <dbReference type="ChEBI" id="CHEBI:23378"/>
    </ligand>
</feature>
<feature type="binding site" evidence="3">
    <location>
        <position position="78"/>
    </location>
    <ligand>
        <name>Cu cation</name>
        <dbReference type="ChEBI" id="CHEBI:23378"/>
    </ligand>
</feature>
<protein>
    <submittedName>
        <fullName evidence="5">SCO family protein</fullName>
    </submittedName>
</protein>
<accession>A0AAE4Y6L6</accession>
<dbReference type="Gene3D" id="3.40.30.10">
    <property type="entry name" value="Glutaredoxin"/>
    <property type="match status" value="1"/>
</dbReference>